<organism evidence="2 3">
    <name type="scientific">Brachyspira aalborgi</name>
    <dbReference type="NCBI Taxonomy" id="29522"/>
    <lineage>
        <taxon>Bacteria</taxon>
        <taxon>Pseudomonadati</taxon>
        <taxon>Spirochaetota</taxon>
        <taxon>Spirochaetia</taxon>
        <taxon>Brachyspirales</taxon>
        <taxon>Brachyspiraceae</taxon>
        <taxon>Brachyspira</taxon>
    </lineage>
</organism>
<protein>
    <recommendedName>
        <fullName evidence="4">Tetratricopeptide repeat protein</fullName>
    </recommendedName>
</protein>
<name>A0AB38PX51_9SPIR</name>
<feature type="repeat" description="TPR" evidence="1">
    <location>
        <begin position="301"/>
        <end position="334"/>
    </location>
</feature>
<dbReference type="RefSeq" id="WP_147775104.1">
    <property type="nucleotide sequence ID" value="NZ_SAYA01000025.1"/>
</dbReference>
<keyword evidence="1" id="KW-0802">TPR repeat</keyword>
<proteinExistence type="predicted"/>
<gene>
    <name evidence="2" type="ORF">EPJ73_12445</name>
</gene>
<evidence type="ECO:0000313" key="3">
    <source>
        <dbReference type="Proteomes" id="UP000324336"/>
    </source>
</evidence>
<dbReference type="PROSITE" id="PS50005">
    <property type="entry name" value="TPR"/>
    <property type="match status" value="1"/>
</dbReference>
<comment type="caution">
    <text evidence="2">The sequence shown here is derived from an EMBL/GenBank/DDBJ whole genome shotgun (WGS) entry which is preliminary data.</text>
</comment>
<dbReference type="EMBL" id="SAYA01000025">
    <property type="protein sequence ID" value="TXJ23397.1"/>
    <property type="molecule type" value="Genomic_DNA"/>
</dbReference>
<dbReference type="Proteomes" id="UP000324336">
    <property type="component" value="Unassembled WGS sequence"/>
</dbReference>
<feature type="non-terminal residue" evidence="2">
    <location>
        <position position="337"/>
    </location>
</feature>
<evidence type="ECO:0008006" key="4">
    <source>
        <dbReference type="Google" id="ProtNLM"/>
    </source>
</evidence>
<dbReference type="InterPro" id="IPR019734">
    <property type="entry name" value="TPR_rpt"/>
</dbReference>
<dbReference type="SUPFAM" id="SSF48452">
    <property type="entry name" value="TPR-like"/>
    <property type="match status" value="1"/>
</dbReference>
<sequence>MSEENNLINLNPNFENDNNNYNNQFKSFVIKPNVFYEQIFYNRIQFFIDGVNNYSDLNILVSLIEPKNIYNNICNALRDLFNSIYIDNHRNMLNEHIFYLNAIFDELIHNCMDNFKYCHNVIMNYIGKTQENQFHKSKETSLTGTFLEGAAVSRAIDKFYKTGKASLSASILSGMATTFYNKKELENQKAIMQMEIDLHTDIRNLLNEQILAEIDNIFARTFLIIPSLCKAIYVNKLFLVFAENNELNEDEEYKNLKNDIINNPNDWNNWLNFAFKCYQIGKYRLALAVMHEDIVYSQSSLEKWKLLGLINNELESYSEAEYCFNEALSINPNDVDA</sequence>
<dbReference type="SMART" id="SM00028">
    <property type="entry name" value="TPR"/>
    <property type="match status" value="1"/>
</dbReference>
<dbReference type="InterPro" id="IPR011990">
    <property type="entry name" value="TPR-like_helical_dom_sf"/>
</dbReference>
<evidence type="ECO:0000313" key="2">
    <source>
        <dbReference type="EMBL" id="TXJ23397.1"/>
    </source>
</evidence>
<evidence type="ECO:0000256" key="1">
    <source>
        <dbReference type="PROSITE-ProRule" id="PRU00339"/>
    </source>
</evidence>
<dbReference type="AlphaFoldDB" id="A0AB38PX51"/>
<accession>A0AB38PX51</accession>
<reference evidence="2 3" key="1">
    <citation type="journal article" date="1992" name="Lakartidningen">
        <title>[Penicillin V and not amoxicillin is the first choice preparation in acute otitis].</title>
        <authorList>
            <person name="Kamme C."/>
            <person name="Lundgren K."/>
            <person name="Prellner K."/>
        </authorList>
    </citation>
    <scope>NUCLEOTIDE SEQUENCE [LARGE SCALE GENOMIC DNA]</scope>
    <source>
        <strain evidence="2 3">PC4597II</strain>
    </source>
</reference>
<dbReference type="Gene3D" id="1.25.40.10">
    <property type="entry name" value="Tetratricopeptide repeat domain"/>
    <property type="match status" value="1"/>
</dbReference>